<evidence type="ECO:0000313" key="2">
    <source>
        <dbReference type="Proteomes" id="UP000707352"/>
    </source>
</evidence>
<accession>A0ABX0V6M8</accession>
<sequence>MPTLDPFTSFTKAVEARLRIWFLDKKWAFHIVPSQLTVREFEQISTRTPLLAFAWTKITPPANGGRSFSGQAEFTLTIVVKNQAAGAARYFGDSQGVGLFPAAALAIAVLNGWTVKGLGTLFVTDANQTYADGLNDHSLAIATIDLKATIAFGDFLGAVDAAPDFLALSTQWDVSPAEDAPTDLIEPREGA</sequence>
<dbReference type="EMBL" id="JAATJS010000001">
    <property type="protein sequence ID" value="NIX75388.1"/>
    <property type="molecule type" value="Genomic_DNA"/>
</dbReference>
<protein>
    <submittedName>
        <fullName evidence="1">Uncharacterized protein</fullName>
    </submittedName>
</protein>
<gene>
    <name evidence="1" type="ORF">HB375_02020</name>
</gene>
<comment type="caution">
    <text evidence="1">The sequence shown here is derived from an EMBL/GenBank/DDBJ whole genome shotgun (WGS) entry which is preliminary data.</text>
</comment>
<evidence type="ECO:0000313" key="1">
    <source>
        <dbReference type="EMBL" id="NIX75388.1"/>
    </source>
</evidence>
<dbReference type="RefSeq" id="WP_167671275.1">
    <property type="nucleotide sequence ID" value="NZ_JAATJS010000001.1"/>
</dbReference>
<keyword evidence="2" id="KW-1185">Reference proteome</keyword>
<organism evidence="1 2">
    <name type="scientific">Microvirga terricola</name>
    <dbReference type="NCBI Taxonomy" id="2719797"/>
    <lineage>
        <taxon>Bacteria</taxon>
        <taxon>Pseudomonadati</taxon>
        <taxon>Pseudomonadota</taxon>
        <taxon>Alphaproteobacteria</taxon>
        <taxon>Hyphomicrobiales</taxon>
        <taxon>Methylobacteriaceae</taxon>
        <taxon>Microvirga</taxon>
    </lineage>
</organism>
<name>A0ABX0V6M8_9HYPH</name>
<proteinExistence type="predicted"/>
<reference evidence="1 2" key="1">
    <citation type="submission" date="2020-03" db="EMBL/GenBank/DDBJ databases">
        <title>The genome sequence of Microvirga sp. c23x22.</title>
        <authorList>
            <person name="Zhang X."/>
        </authorList>
    </citation>
    <scope>NUCLEOTIDE SEQUENCE [LARGE SCALE GENOMIC DNA]</scope>
    <source>
        <strain evidence="2">c23x22</strain>
    </source>
</reference>
<dbReference type="Proteomes" id="UP000707352">
    <property type="component" value="Unassembled WGS sequence"/>
</dbReference>